<evidence type="ECO:0000259" key="1">
    <source>
        <dbReference type="Pfam" id="PF12680"/>
    </source>
</evidence>
<reference evidence="2 3" key="1">
    <citation type="submission" date="2020-01" db="EMBL/GenBank/DDBJ databases">
        <title>Genetics and antimicrobial susceptibilities of Nocardia species isolated from the soil; a comparison with species isolated from humans.</title>
        <authorList>
            <person name="Carrasco G."/>
            <person name="Monzon S."/>
            <person name="Sansegundo M."/>
            <person name="Garcia E."/>
            <person name="Garrido N."/>
            <person name="Medina M.J."/>
            <person name="Villalon P."/>
            <person name="Ramirez-Arocha A.C."/>
            <person name="Jimenez P."/>
            <person name="Cuesta I."/>
            <person name="Valdezate S."/>
        </authorList>
    </citation>
    <scope>NUCLEOTIDE SEQUENCE [LARGE SCALE GENOMIC DNA]</scope>
    <source>
        <strain evidence="2 3">CNM20110626</strain>
    </source>
</reference>
<protein>
    <submittedName>
        <fullName evidence="2">Nuclear transport factor 2 family protein</fullName>
    </submittedName>
</protein>
<dbReference type="OMA" id="YHRAWTG"/>
<dbReference type="Proteomes" id="UP000471166">
    <property type="component" value="Unassembled WGS sequence"/>
</dbReference>
<dbReference type="InterPro" id="IPR032710">
    <property type="entry name" value="NTF2-like_dom_sf"/>
</dbReference>
<evidence type="ECO:0000313" key="2">
    <source>
        <dbReference type="EMBL" id="NEW33027.1"/>
    </source>
</evidence>
<feature type="domain" description="SnoaL-like" evidence="1">
    <location>
        <begin position="12"/>
        <end position="103"/>
    </location>
</feature>
<name>A0A6P1CMB6_9NOCA</name>
<comment type="caution">
    <text evidence="2">The sequence shown here is derived from an EMBL/GenBank/DDBJ whole genome shotgun (WGS) entry which is preliminary data.</text>
</comment>
<dbReference type="RefSeq" id="WP_014348959.1">
    <property type="nucleotide sequence ID" value="NZ_AP026975.1"/>
</dbReference>
<sequence>MTTSPALQTALDYHRAWTGHDFDRAITYLADDLVCEAPSGQITGLAEFRGFMEPFSQIMTSSQLLAAFGDDDTAMLMYDTTTIPVPHAPGAELYTVADGRITHIRIIFDRAPFDAAQAAAANPAS</sequence>
<dbReference type="EMBL" id="JAAGVB010000013">
    <property type="protein sequence ID" value="NEW33027.1"/>
    <property type="molecule type" value="Genomic_DNA"/>
</dbReference>
<evidence type="ECO:0000313" key="3">
    <source>
        <dbReference type="Proteomes" id="UP000471166"/>
    </source>
</evidence>
<dbReference type="InterPro" id="IPR037401">
    <property type="entry name" value="SnoaL-like"/>
</dbReference>
<dbReference type="Pfam" id="PF12680">
    <property type="entry name" value="SnoaL_2"/>
    <property type="match status" value="1"/>
</dbReference>
<dbReference type="SUPFAM" id="SSF54427">
    <property type="entry name" value="NTF2-like"/>
    <property type="match status" value="1"/>
</dbReference>
<dbReference type="AlphaFoldDB" id="A0A6P1CMB6"/>
<organism evidence="2 3">
    <name type="scientific">Nocardia cyriacigeorgica</name>
    <dbReference type="NCBI Taxonomy" id="135487"/>
    <lineage>
        <taxon>Bacteria</taxon>
        <taxon>Bacillati</taxon>
        <taxon>Actinomycetota</taxon>
        <taxon>Actinomycetes</taxon>
        <taxon>Mycobacteriales</taxon>
        <taxon>Nocardiaceae</taxon>
        <taxon>Nocardia</taxon>
    </lineage>
</organism>
<accession>A0A6P1CMB6</accession>
<dbReference type="Gene3D" id="3.10.450.50">
    <property type="match status" value="1"/>
</dbReference>
<gene>
    <name evidence="2" type="ORF">GV791_10725</name>
</gene>
<proteinExistence type="predicted"/>